<comment type="caution">
    <text evidence="2">The sequence shown here is derived from an EMBL/GenBank/DDBJ whole genome shotgun (WGS) entry which is preliminary data.</text>
</comment>
<organism evidence="2 3">
    <name type="scientific">Paramecium pentaurelia</name>
    <dbReference type="NCBI Taxonomy" id="43138"/>
    <lineage>
        <taxon>Eukaryota</taxon>
        <taxon>Sar</taxon>
        <taxon>Alveolata</taxon>
        <taxon>Ciliophora</taxon>
        <taxon>Intramacronucleata</taxon>
        <taxon>Oligohymenophorea</taxon>
        <taxon>Peniculida</taxon>
        <taxon>Parameciidae</taxon>
        <taxon>Paramecium</taxon>
    </lineage>
</organism>
<dbReference type="PANTHER" id="PTHR23106">
    <property type="entry name" value="ANGIOGENIC FACTOR WITH G PATCH AND FHA DOMAINS 1"/>
    <property type="match status" value="1"/>
</dbReference>
<evidence type="ECO:0000313" key="2">
    <source>
        <dbReference type="EMBL" id="CAD8175043.1"/>
    </source>
</evidence>
<dbReference type="PANTHER" id="PTHR23106:SF24">
    <property type="entry name" value="ANGIOGENIC FACTOR WITH G PATCH AND FHA DOMAINS 1"/>
    <property type="match status" value="1"/>
</dbReference>
<feature type="domain" description="FHA" evidence="1">
    <location>
        <begin position="135"/>
        <end position="171"/>
    </location>
</feature>
<dbReference type="Pfam" id="PF00498">
    <property type="entry name" value="FHA"/>
    <property type="match status" value="1"/>
</dbReference>
<feature type="domain" description="FHA" evidence="1">
    <location>
        <begin position="349"/>
        <end position="404"/>
    </location>
</feature>
<dbReference type="Proteomes" id="UP000689195">
    <property type="component" value="Unassembled WGS sequence"/>
</dbReference>
<reference evidence="2" key="1">
    <citation type="submission" date="2021-01" db="EMBL/GenBank/DDBJ databases">
        <authorList>
            <consortium name="Genoscope - CEA"/>
            <person name="William W."/>
        </authorList>
    </citation>
    <scope>NUCLEOTIDE SEQUENCE</scope>
</reference>
<keyword evidence="3" id="KW-1185">Reference proteome</keyword>
<evidence type="ECO:0000259" key="1">
    <source>
        <dbReference type="PROSITE" id="PS50006"/>
    </source>
</evidence>
<dbReference type="SMART" id="SM00240">
    <property type="entry name" value="FHA"/>
    <property type="match status" value="2"/>
</dbReference>
<evidence type="ECO:0000313" key="3">
    <source>
        <dbReference type="Proteomes" id="UP000689195"/>
    </source>
</evidence>
<gene>
    <name evidence="2" type="ORF">PPENT_87.1.T0620138</name>
</gene>
<name>A0A8S1VF26_9CILI</name>
<sequence length="454" mass="53079">MQPLLPLDFGESDRLDGISSISNNSSVMVLPQGNEFSFQGNINQASIIPHDPSAFQAMLQINRTIKNGATFNMNQLYTTLGIKEVKENKLNKKKTHVKISVIKNMVGMESNQKKEYFINSYGLVDTKKNTNSQDIMIGRQEKFEFQGQSIYPNDIVLPEQERLISRIHCKLICKDFFRKGSYIHPLYKNTLRYLKYQLPHFVLIRIEKFLEDPKECYVQDVGSVFGTHIRVDKKYQKLKKSHQYSIGTDTTFQIQDYHVLEKNLKIPDEHFDQLIDQIRNNSFKCNIHGLKFESQSAQQQLEKSPMEMAFILQNLKQYNVPFILLVFSGSGLQGCYIHYFFAKDYNCEFSIGRCIENNIFINSNTISRKQTRIQFNYKENKWQIADGSQDRESANGTWLQLSTIEEREQKLESQPHPLKHLSEIKINDYILKVELFEAKKIKKSNNKQFQQDFK</sequence>
<dbReference type="AlphaFoldDB" id="A0A8S1VF26"/>
<dbReference type="InterPro" id="IPR053027">
    <property type="entry name" value="AGGF1"/>
</dbReference>
<dbReference type="InterPro" id="IPR000253">
    <property type="entry name" value="FHA_dom"/>
</dbReference>
<accession>A0A8S1VF26</accession>
<dbReference type="PROSITE" id="PS50006">
    <property type="entry name" value="FHA_DOMAIN"/>
    <property type="match status" value="2"/>
</dbReference>
<proteinExistence type="predicted"/>
<dbReference type="CDD" id="cd00060">
    <property type="entry name" value="FHA"/>
    <property type="match status" value="1"/>
</dbReference>
<protein>
    <recommendedName>
        <fullName evidence="1">FHA domain-containing protein</fullName>
    </recommendedName>
</protein>
<dbReference type="OrthoDB" id="300582at2759"/>
<dbReference type="EMBL" id="CAJJDO010000062">
    <property type="protein sequence ID" value="CAD8175043.1"/>
    <property type="molecule type" value="Genomic_DNA"/>
</dbReference>